<dbReference type="InterPro" id="IPR036772">
    <property type="entry name" value="SRCR-like_dom_sf"/>
</dbReference>
<reference evidence="4 5" key="1">
    <citation type="submission" date="2022-05" db="EMBL/GenBank/DDBJ databases">
        <authorList>
            <consortium name="Genoscope - CEA"/>
            <person name="William W."/>
        </authorList>
    </citation>
    <scope>NUCLEOTIDE SEQUENCE [LARGE SCALE GENOMIC DNA]</scope>
</reference>
<accession>A0ABN8R623</accession>
<gene>
    <name evidence="4" type="ORF">PEVE_00008649</name>
</gene>
<dbReference type="PROSITE" id="PS00420">
    <property type="entry name" value="SRCR_1"/>
    <property type="match status" value="1"/>
</dbReference>
<keyword evidence="5" id="KW-1185">Reference proteome</keyword>
<name>A0ABN8R623_9CNID</name>
<dbReference type="PANTHER" id="PTHR48071:SF18">
    <property type="entry name" value="DELETED IN MALIGNANT BRAIN TUMORS 1 PROTEIN-RELATED"/>
    <property type="match status" value="1"/>
</dbReference>
<evidence type="ECO:0000259" key="3">
    <source>
        <dbReference type="PROSITE" id="PS50287"/>
    </source>
</evidence>
<feature type="disulfide bond" evidence="2">
    <location>
        <begin position="58"/>
        <end position="119"/>
    </location>
</feature>
<feature type="disulfide bond" evidence="2">
    <location>
        <begin position="45"/>
        <end position="109"/>
    </location>
</feature>
<protein>
    <recommendedName>
        <fullName evidence="3">SRCR domain-containing protein</fullName>
    </recommendedName>
</protein>
<evidence type="ECO:0000313" key="4">
    <source>
        <dbReference type="EMBL" id="CAH3172805.1"/>
    </source>
</evidence>
<keyword evidence="1 2" id="KW-1015">Disulfide bond</keyword>
<dbReference type="PANTHER" id="PTHR48071">
    <property type="entry name" value="SRCR DOMAIN-CONTAINING PROTEIN"/>
    <property type="match status" value="1"/>
</dbReference>
<proteinExistence type="predicted"/>
<dbReference type="InterPro" id="IPR001190">
    <property type="entry name" value="SRCR"/>
</dbReference>
<feature type="disulfide bond" evidence="2">
    <location>
        <begin position="89"/>
        <end position="99"/>
    </location>
</feature>
<comment type="caution">
    <text evidence="4">The sequence shown here is derived from an EMBL/GenBank/DDBJ whole genome shotgun (WGS) entry which is preliminary data.</text>
</comment>
<evidence type="ECO:0000256" key="1">
    <source>
        <dbReference type="ARBA" id="ARBA00023157"/>
    </source>
</evidence>
<evidence type="ECO:0000256" key="2">
    <source>
        <dbReference type="PROSITE-ProRule" id="PRU00196"/>
    </source>
</evidence>
<dbReference type="SUPFAM" id="SSF56487">
    <property type="entry name" value="SRCR-like"/>
    <property type="match status" value="1"/>
</dbReference>
<dbReference type="EMBL" id="CALNXI010001590">
    <property type="protein sequence ID" value="CAH3172805.1"/>
    <property type="molecule type" value="Genomic_DNA"/>
</dbReference>
<sequence length="143" mass="15194">IAASTQFPVSSVSLPVYGGVRLVGGGWPGEGRVEIYYRGSWGTVCDDGWDINDARVVCRQLGYPSAVSAPHRARFGQGSGKIWLDNVQCQGYESSIGNCRHPSWGVHDCGHSEDASVVCSNYSIPLPSASSVSPTAGNCKFVQ</sequence>
<organism evidence="4 5">
    <name type="scientific">Porites evermanni</name>
    <dbReference type="NCBI Taxonomy" id="104178"/>
    <lineage>
        <taxon>Eukaryota</taxon>
        <taxon>Metazoa</taxon>
        <taxon>Cnidaria</taxon>
        <taxon>Anthozoa</taxon>
        <taxon>Hexacorallia</taxon>
        <taxon>Scleractinia</taxon>
        <taxon>Fungiina</taxon>
        <taxon>Poritidae</taxon>
        <taxon>Porites</taxon>
    </lineage>
</organism>
<feature type="domain" description="SRCR" evidence="3">
    <location>
        <begin position="20"/>
        <end position="120"/>
    </location>
</feature>
<evidence type="ECO:0000313" key="5">
    <source>
        <dbReference type="Proteomes" id="UP001159427"/>
    </source>
</evidence>
<dbReference type="Pfam" id="PF00530">
    <property type="entry name" value="SRCR"/>
    <property type="match status" value="1"/>
</dbReference>
<feature type="non-terminal residue" evidence="4">
    <location>
        <position position="1"/>
    </location>
</feature>
<dbReference type="PRINTS" id="PR00258">
    <property type="entry name" value="SPERACTRCPTR"/>
</dbReference>
<dbReference type="SMART" id="SM00202">
    <property type="entry name" value="SR"/>
    <property type="match status" value="1"/>
</dbReference>
<dbReference type="PROSITE" id="PS50287">
    <property type="entry name" value="SRCR_2"/>
    <property type="match status" value="1"/>
</dbReference>
<dbReference type="Gene3D" id="3.10.250.10">
    <property type="entry name" value="SRCR-like domain"/>
    <property type="match status" value="1"/>
</dbReference>
<dbReference type="Proteomes" id="UP001159427">
    <property type="component" value="Unassembled WGS sequence"/>
</dbReference>